<organism evidence="3 4">
    <name type="scientific">Apilactobacillus kunkeei</name>
    <dbReference type="NCBI Taxonomy" id="148814"/>
    <lineage>
        <taxon>Bacteria</taxon>
        <taxon>Bacillati</taxon>
        <taxon>Bacillota</taxon>
        <taxon>Bacilli</taxon>
        <taxon>Lactobacillales</taxon>
        <taxon>Lactobacillaceae</taxon>
        <taxon>Apilactobacillus</taxon>
    </lineage>
</organism>
<dbReference type="Pfam" id="PF13350">
    <property type="entry name" value="Y_phosphatase3"/>
    <property type="match status" value="1"/>
</dbReference>
<sequence>MSQQRLLDIKNGYNFRELGGYQTEDGRFVKWNKVLRSGELSELSDSDLTFLEEYGINFDVDLRSDTERTKAPDKKSSKIKLIANPVFNSGHDKTERQYAEQYMNDAKRGKQNMINSYQSMVTSPSAQNAFKNLFQTLLDNTGDGAVLFHCAQGKDRTGLSAAFFLFALGVNEETIKKDYLLSKKAMKPFIQVKIDQYSKYGMTDELRQNLHDLYTVDESYFDAAIATIKEKYGNINNFLHEFIGLSNADISKLKNIYLTDK</sequence>
<proteinExistence type="inferred from homology"/>
<feature type="domain" description="Tyrosine specific protein phosphatases" evidence="2">
    <location>
        <begin position="128"/>
        <end position="198"/>
    </location>
</feature>
<dbReference type="PROSITE" id="PS50056">
    <property type="entry name" value="TYR_PHOSPHATASE_2"/>
    <property type="match status" value="1"/>
</dbReference>
<dbReference type="SUPFAM" id="SSF52799">
    <property type="entry name" value="(Phosphotyrosine protein) phosphatases II"/>
    <property type="match status" value="1"/>
</dbReference>
<dbReference type="GO" id="GO:0004721">
    <property type="term" value="F:phosphoprotein phosphatase activity"/>
    <property type="evidence" value="ECO:0007669"/>
    <property type="project" value="InterPro"/>
</dbReference>
<dbReference type="InterPro" id="IPR000387">
    <property type="entry name" value="Tyr_Pase_dom"/>
</dbReference>
<evidence type="ECO:0000313" key="4">
    <source>
        <dbReference type="Proteomes" id="UP000037749"/>
    </source>
</evidence>
<dbReference type="InterPro" id="IPR029021">
    <property type="entry name" value="Prot-tyrosine_phosphatase-like"/>
</dbReference>
<reference evidence="3 4" key="1">
    <citation type="journal article" date="2015" name="Genome Biol. Evol.">
        <title>Functionally Structured Genomes in Lactobacillus kunkeei Colonizing the Honey Crop and Food Products of Honeybees and Stingless Bees.</title>
        <authorList>
            <person name="Tamarit D."/>
            <person name="Ellegaard K.M."/>
            <person name="Wikander J."/>
            <person name="Olofsson T."/>
            <person name="Vasquez A."/>
            <person name="Andersson S.G."/>
        </authorList>
    </citation>
    <scope>NUCLEOTIDE SEQUENCE [LARGE SCALE GENOMIC DNA]</scope>
    <source>
        <strain evidence="3 4">LAla</strain>
    </source>
</reference>
<evidence type="ECO:0000313" key="3">
    <source>
        <dbReference type="EMBL" id="KOY79684.1"/>
    </source>
</evidence>
<dbReference type="InterPro" id="IPR016130">
    <property type="entry name" value="Tyr_Pase_AS"/>
</dbReference>
<dbReference type="Gene3D" id="3.90.190.10">
    <property type="entry name" value="Protein tyrosine phosphatase superfamily"/>
    <property type="match status" value="1"/>
</dbReference>
<evidence type="ECO:0000256" key="1">
    <source>
        <dbReference type="ARBA" id="ARBA00009580"/>
    </source>
</evidence>
<dbReference type="PANTHER" id="PTHR31126">
    <property type="entry name" value="TYROSINE-PROTEIN PHOSPHATASE"/>
    <property type="match status" value="1"/>
</dbReference>
<evidence type="ECO:0000259" key="2">
    <source>
        <dbReference type="PROSITE" id="PS50056"/>
    </source>
</evidence>
<accession>A0A0M9DG63</accession>
<dbReference type="PATRIC" id="fig|148814.9.peg.246"/>
<comment type="similarity">
    <text evidence="1">Belongs to the protein-tyrosine phosphatase family.</text>
</comment>
<protein>
    <recommendedName>
        <fullName evidence="2">Tyrosine specific protein phosphatases domain-containing protein</fullName>
    </recommendedName>
</protein>
<name>A0A0M9DG63_9LACO</name>
<dbReference type="InterPro" id="IPR026893">
    <property type="entry name" value="Tyr/Ser_Pase_IphP-type"/>
</dbReference>
<comment type="caution">
    <text evidence="3">The sequence shown here is derived from an EMBL/GenBank/DDBJ whole genome shotgun (WGS) entry which is preliminary data.</text>
</comment>
<dbReference type="EMBL" id="JXCZ01000007">
    <property type="protein sequence ID" value="KOY79684.1"/>
    <property type="molecule type" value="Genomic_DNA"/>
</dbReference>
<dbReference type="PANTHER" id="PTHR31126:SF1">
    <property type="entry name" value="TYROSINE SPECIFIC PROTEIN PHOSPHATASES DOMAIN-CONTAINING PROTEIN"/>
    <property type="match status" value="1"/>
</dbReference>
<dbReference type="RefSeq" id="WP_053796249.1">
    <property type="nucleotide sequence ID" value="NZ_JXCZ01000007.1"/>
</dbReference>
<dbReference type="AlphaFoldDB" id="A0A0M9DG63"/>
<dbReference type="Proteomes" id="UP000037749">
    <property type="component" value="Unassembled WGS sequence"/>
</dbReference>
<dbReference type="PROSITE" id="PS00383">
    <property type="entry name" value="TYR_PHOSPHATASE_1"/>
    <property type="match status" value="1"/>
</dbReference>
<gene>
    <name evidence="3" type="ORF">RZ72_07420</name>
</gene>